<dbReference type="InterPro" id="IPR004385">
    <property type="entry name" value="NDP_pyrophosphatase"/>
</dbReference>
<dbReference type="PANTHER" id="PTHR11839:SF15">
    <property type="entry name" value="URIDINE DIPHOSPHATE GLUCOSE PYROPHOSPHATASE NUDT14"/>
    <property type="match status" value="1"/>
</dbReference>
<dbReference type="GeneID" id="8858549"/>
<evidence type="ECO:0000256" key="2">
    <source>
        <dbReference type="ARBA" id="ARBA00022801"/>
    </source>
</evidence>
<protein>
    <submittedName>
        <fullName evidence="4">Predicted protein</fullName>
    </submittedName>
</protein>
<dbReference type="Gene3D" id="3.90.79.10">
    <property type="entry name" value="Nucleoside Triphosphate Pyrophosphohydrolase"/>
    <property type="match status" value="1"/>
</dbReference>
<dbReference type="SUPFAM" id="SSF55811">
    <property type="entry name" value="Nudix"/>
    <property type="match status" value="1"/>
</dbReference>
<comment type="cofactor">
    <cofactor evidence="1">
        <name>Mg(2+)</name>
        <dbReference type="ChEBI" id="CHEBI:18420"/>
    </cofactor>
</comment>
<dbReference type="NCBIfam" id="TIGR00052">
    <property type="entry name" value="nudix-type nucleoside diphosphatase, YffH/AdpP family"/>
    <property type="match status" value="1"/>
</dbReference>
<feature type="domain" description="Nudix hydrolase" evidence="3">
    <location>
        <begin position="89"/>
        <end position="250"/>
    </location>
</feature>
<dbReference type="GO" id="GO:0006753">
    <property type="term" value="P:nucleoside phosphate metabolic process"/>
    <property type="evidence" value="ECO:0007669"/>
    <property type="project" value="TreeGrafter"/>
</dbReference>
<dbReference type="OrthoDB" id="10249920at2759"/>
<dbReference type="InParanoid" id="D2VTU5"/>
<dbReference type="eggNOG" id="KOG4432">
    <property type="taxonomic scope" value="Eukaryota"/>
</dbReference>
<dbReference type="VEuPathDB" id="AmoebaDB:NAEGRDRAFT_72430"/>
<dbReference type="KEGG" id="ngr:NAEGRDRAFT_72430"/>
<dbReference type="EMBL" id="GG738897">
    <property type="protein sequence ID" value="EFC39713.1"/>
    <property type="molecule type" value="Genomic_DNA"/>
</dbReference>
<dbReference type="InterPro" id="IPR015797">
    <property type="entry name" value="NUDIX_hydrolase-like_dom_sf"/>
</dbReference>
<name>D2VTU5_NAEGR</name>
<evidence type="ECO:0000313" key="5">
    <source>
        <dbReference type="Proteomes" id="UP000006671"/>
    </source>
</evidence>
<organism evidence="5">
    <name type="scientific">Naegleria gruberi</name>
    <name type="common">Amoeba</name>
    <dbReference type="NCBI Taxonomy" id="5762"/>
    <lineage>
        <taxon>Eukaryota</taxon>
        <taxon>Discoba</taxon>
        <taxon>Heterolobosea</taxon>
        <taxon>Tetramitia</taxon>
        <taxon>Eutetramitia</taxon>
        <taxon>Vahlkampfiidae</taxon>
        <taxon>Naegleria</taxon>
    </lineage>
</organism>
<dbReference type="InterPro" id="IPR000086">
    <property type="entry name" value="NUDIX_hydrolase_dom"/>
</dbReference>
<keyword evidence="5" id="KW-1185">Reference proteome</keyword>
<dbReference type="GO" id="GO:0046872">
    <property type="term" value="F:metal ion binding"/>
    <property type="evidence" value="ECO:0007669"/>
    <property type="project" value="InterPro"/>
</dbReference>
<evidence type="ECO:0000313" key="4">
    <source>
        <dbReference type="EMBL" id="EFC39713.1"/>
    </source>
</evidence>
<sequence length="269" mass="31428">MMKRMMKNLDHHHHNNNQLLLLSEKASNYLRNFSSSRIKLSSSEEKKIEDLINISQINIDDEPITSKWIKLRRMKYIQNGVSKTWDIAMVNDSVSCLIYQKTRQEFIIIRQFRPSILARQLFKENPIVQNVNISSDKIEYTFELCAGLKDKNLPPNETIQAEVEEECGYRVPISNIQHVNTYYTSTASSASMQHLYYIEMDDESELKWKVSEGGGLESEGEILLPFRLPLSKVSSFLKDGPKPSTLIYAITWWFLEKATKEQRDLFYFK</sequence>
<keyword evidence="2" id="KW-0378">Hydrolase</keyword>
<evidence type="ECO:0000259" key="3">
    <source>
        <dbReference type="PROSITE" id="PS51462"/>
    </source>
</evidence>
<dbReference type="PROSITE" id="PS51462">
    <property type="entry name" value="NUDIX"/>
    <property type="match status" value="1"/>
</dbReference>
<evidence type="ECO:0000256" key="1">
    <source>
        <dbReference type="ARBA" id="ARBA00001946"/>
    </source>
</evidence>
<dbReference type="STRING" id="5762.D2VTU5"/>
<gene>
    <name evidence="4" type="ORF">NAEGRDRAFT_72430</name>
</gene>
<dbReference type="GO" id="GO:0019693">
    <property type="term" value="P:ribose phosphate metabolic process"/>
    <property type="evidence" value="ECO:0007669"/>
    <property type="project" value="TreeGrafter"/>
</dbReference>
<dbReference type="OMA" id="YTYELCA"/>
<proteinExistence type="predicted"/>
<reference evidence="4 5" key="1">
    <citation type="journal article" date="2010" name="Cell">
        <title>The genome of Naegleria gruberi illuminates early eukaryotic versatility.</title>
        <authorList>
            <person name="Fritz-Laylin L.K."/>
            <person name="Prochnik S.E."/>
            <person name="Ginger M.L."/>
            <person name="Dacks J.B."/>
            <person name="Carpenter M.L."/>
            <person name="Field M.C."/>
            <person name="Kuo A."/>
            <person name="Paredez A."/>
            <person name="Chapman J."/>
            <person name="Pham J."/>
            <person name="Shu S."/>
            <person name="Neupane R."/>
            <person name="Cipriano M."/>
            <person name="Mancuso J."/>
            <person name="Tu H."/>
            <person name="Salamov A."/>
            <person name="Lindquist E."/>
            <person name="Shapiro H."/>
            <person name="Lucas S."/>
            <person name="Grigoriev I.V."/>
            <person name="Cande W.Z."/>
            <person name="Fulton C."/>
            <person name="Rokhsar D.S."/>
            <person name="Dawson S.C."/>
        </authorList>
    </citation>
    <scope>NUCLEOTIDE SEQUENCE [LARGE SCALE GENOMIC DNA]</scope>
    <source>
        <strain evidence="4 5">NEG-M</strain>
    </source>
</reference>
<dbReference type="Proteomes" id="UP000006671">
    <property type="component" value="Unassembled WGS sequence"/>
</dbReference>
<dbReference type="GO" id="GO:0008768">
    <property type="term" value="F:UDP-sugar diphosphatase activity"/>
    <property type="evidence" value="ECO:0007669"/>
    <property type="project" value="TreeGrafter"/>
</dbReference>
<dbReference type="CDD" id="cd18887">
    <property type="entry name" value="NUDIX_UGPPase_Nudt14"/>
    <property type="match status" value="1"/>
</dbReference>
<dbReference type="PANTHER" id="PTHR11839">
    <property type="entry name" value="UDP/ADP-SUGAR PYROPHOSPHATASE"/>
    <property type="match status" value="1"/>
</dbReference>
<dbReference type="RefSeq" id="XP_002672457.1">
    <property type="nucleotide sequence ID" value="XM_002672411.1"/>
</dbReference>
<dbReference type="AlphaFoldDB" id="D2VTU5"/>
<accession>D2VTU5</accession>